<organism evidence="5 6">
    <name type="scientific">Streptomyces griseomycini</name>
    <dbReference type="NCBI Taxonomy" id="66895"/>
    <lineage>
        <taxon>Bacteria</taxon>
        <taxon>Bacillati</taxon>
        <taxon>Actinomycetota</taxon>
        <taxon>Actinomycetes</taxon>
        <taxon>Kitasatosporales</taxon>
        <taxon>Streptomycetaceae</taxon>
        <taxon>Streptomyces</taxon>
    </lineage>
</organism>
<dbReference type="GO" id="GO:0043856">
    <property type="term" value="F:anti-sigma factor antagonist activity"/>
    <property type="evidence" value="ECO:0007669"/>
    <property type="project" value="InterPro"/>
</dbReference>
<evidence type="ECO:0000256" key="3">
    <source>
        <dbReference type="SAM" id="MobiDB-lite"/>
    </source>
</evidence>
<dbReference type="SUPFAM" id="SSF52091">
    <property type="entry name" value="SpoIIaa-like"/>
    <property type="match status" value="1"/>
</dbReference>
<dbReference type="RefSeq" id="WP_184822029.1">
    <property type="nucleotide sequence ID" value="NZ_BMTK01000082.1"/>
</dbReference>
<dbReference type="InterPro" id="IPR036513">
    <property type="entry name" value="STAS_dom_sf"/>
</dbReference>
<evidence type="ECO:0000259" key="4">
    <source>
        <dbReference type="PROSITE" id="PS50801"/>
    </source>
</evidence>
<evidence type="ECO:0000256" key="2">
    <source>
        <dbReference type="RuleBase" id="RU003749"/>
    </source>
</evidence>
<dbReference type="CDD" id="cd07043">
    <property type="entry name" value="STAS_anti-anti-sigma_factors"/>
    <property type="match status" value="1"/>
</dbReference>
<dbReference type="InterPro" id="IPR002645">
    <property type="entry name" value="STAS_dom"/>
</dbReference>
<dbReference type="NCBIfam" id="TIGR00377">
    <property type="entry name" value="ant_ant_sig"/>
    <property type="match status" value="1"/>
</dbReference>
<keyword evidence="6" id="KW-1185">Reference proteome</keyword>
<dbReference type="PANTHER" id="PTHR33495:SF2">
    <property type="entry name" value="ANTI-SIGMA FACTOR ANTAGONIST TM_1081-RELATED"/>
    <property type="match status" value="1"/>
</dbReference>
<protein>
    <recommendedName>
        <fullName evidence="2">Anti-sigma factor antagonist</fullName>
    </recommendedName>
</protein>
<gene>
    <name evidence="5" type="ORF">FHS37_003499</name>
</gene>
<feature type="compositionally biased region" description="Polar residues" evidence="3">
    <location>
        <begin position="13"/>
        <end position="22"/>
    </location>
</feature>
<evidence type="ECO:0000313" key="6">
    <source>
        <dbReference type="Proteomes" id="UP000579523"/>
    </source>
</evidence>
<feature type="domain" description="STAS" evidence="4">
    <location>
        <begin position="21"/>
        <end position="125"/>
    </location>
</feature>
<proteinExistence type="inferred from homology"/>
<dbReference type="AlphaFoldDB" id="A0A7W7LZP9"/>
<comment type="caution">
    <text evidence="5">The sequence shown here is derived from an EMBL/GenBank/DDBJ whole genome shotgun (WGS) entry which is preliminary data.</text>
</comment>
<dbReference type="Gene3D" id="3.30.750.24">
    <property type="entry name" value="STAS domain"/>
    <property type="match status" value="1"/>
</dbReference>
<feature type="compositionally biased region" description="Basic and acidic residues" evidence="3">
    <location>
        <begin position="1"/>
        <end position="11"/>
    </location>
</feature>
<feature type="region of interest" description="Disordered" evidence="3">
    <location>
        <begin position="1"/>
        <end position="22"/>
    </location>
</feature>
<accession>A0A7W7LZP9</accession>
<evidence type="ECO:0000313" key="5">
    <source>
        <dbReference type="EMBL" id="MBB4899439.1"/>
    </source>
</evidence>
<dbReference type="PANTHER" id="PTHR33495">
    <property type="entry name" value="ANTI-SIGMA FACTOR ANTAGONIST TM_1081-RELATED-RELATED"/>
    <property type="match status" value="1"/>
</dbReference>
<reference evidence="5 6" key="1">
    <citation type="submission" date="2020-08" db="EMBL/GenBank/DDBJ databases">
        <title>Genomic Encyclopedia of Type Strains, Phase III (KMG-III): the genomes of soil and plant-associated and newly described type strains.</title>
        <authorList>
            <person name="Whitman W."/>
        </authorList>
    </citation>
    <scope>NUCLEOTIDE SEQUENCE [LARGE SCALE GENOMIC DNA]</scope>
    <source>
        <strain evidence="5 6">CECT 3273</strain>
    </source>
</reference>
<name>A0A7W7LZP9_9ACTN</name>
<sequence length="125" mass="13240">MAETPRLKPEQADQAQQPGGLSITATATDGIRVLTAVGEIDHHTGDRLRQALDVTGTAQPRIVIDLRQVTFLDSSGINLLISAHQHITQAGGRLRLAGPTTPVQRVLSLVGIDALIDCRGTLPPP</sequence>
<dbReference type="PROSITE" id="PS50801">
    <property type="entry name" value="STAS"/>
    <property type="match status" value="1"/>
</dbReference>
<dbReference type="InterPro" id="IPR003658">
    <property type="entry name" value="Anti-sigma_ant"/>
</dbReference>
<dbReference type="Pfam" id="PF01740">
    <property type="entry name" value="STAS"/>
    <property type="match status" value="1"/>
</dbReference>
<comment type="similarity">
    <text evidence="1 2">Belongs to the anti-sigma-factor antagonist family.</text>
</comment>
<dbReference type="Proteomes" id="UP000579523">
    <property type="component" value="Unassembled WGS sequence"/>
</dbReference>
<evidence type="ECO:0000256" key="1">
    <source>
        <dbReference type="ARBA" id="ARBA00009013"/>
    </source>
</evidence>
<dbReference type="EMBL" id="JACHJI010000005">
    <property type="protein sequence ID" value="MBB4899439.1"/>
    <property type="molecule type" value="Genomic_DNA"/>
</dbReference>